<dbReference type="EMBL" id="JAPZBS010000002">
    <property type="protein sequence ID" value="KAJ5380422.1"/>
    <property type="molecule type" value="Genomic_DNA"/>
</dbReference>
<dbReference type="GeneID" id="81434958"/>
<evidence type="ECO:0000256" key="1">
    <source>
        <dbReference type="SAM" id="MobiDB-lite"/>
    </source>
</evidence>
<dbReference type="RefSeq" id="XP_056557993.1">
    <property type="nucleotide sequence ID" value="XM_056695781.1"/>
</dbReference>
<name>A0A9W9SL05_9EURO</name>
<reference evidence="2" key="1">
    <citation type="submission" date="2022-11" db="EMBL/GenBank/DDBJ databases">
        <authorList>
            <person name="Petersen C."/>
        </authorList>
    </citation>
    <scope>NUCLEOTIDE SEQUENCE</scope>
    <source>
        <strain evidence="2">IBT 29864</strain>
    </source>
</reference>
<feature type="compositionally biased region" description="Basic and acidic residues" evidence="1">
    <location>
        <begin position="115"/>
        <end position="133"/>
    </location>
</feature>
<proteinExistence type="predicted"/>
<comment type="caution">
    <text evidence="2">The sequence shown here is derived from an EMBL/GenBank/DDBJ whole genome shotgun (WGS) entry which is preliminary data.</text>
</comment>
<gene>
    <name evidence="2" type="ORF">N7496_002850</name>
</gene>
<keyword evidence="3" id="KW-1185">Reference proteome</keyword>
<accession>A0A9W9SL05</accession>
<evidence type="ECO:0000313" key="2">
    <source>
        <dbReference type="EMBL" id="KAJ5380422.1"/>
    </source>
</evidence>
<feature type="compositionally biased region" description="Basic and acidic residues" evidence="1">
    <location>
        <begin position="11"/>
        <end position="23"/>
    </location>
</feature>
<sequence>MMQRAVQLRGLVKEKQEAPRQKESGIGSEVSPTLLESCEISPTRTPAKPYRWNLRVAIAGLRLVRCWPGPLMLETLEAAIGCVCLWGMFSTGSSAEEKRTAIWLVALRGLTIPEKRRGGNNEREMERRGERWRGINNKSRAPSRPQSFLFLLLSTLYTFSPPHQVMHSQSYNSDTYPKRSLSQTSTTTCSSRSTQRSDEKKRGRGLSNPLASKLFRPGSKSPTPIDIPKTHKRQSSASVSQSRDIPRSAPGHSYFDQHHRSHSPDLMSPQASSPQSPRQEYTTKRAPTPTRKNSDDYRRYSGTVNHYGRHSNDWLFGGFSVRETVRDGFEKLRHHDKES</sequence>
<reference evidence="2" key="2">
    <citation type="journal article" date="2023" name="IMA Fungus">
        <title>Comparative genomic study of the Penicillium genus elucidates a diverse pangenome and 15 lateral gene transfer events.</title>
        <authorList>
            <person name="Petersen C."/>
            <person name="Sorensen T."/>
            <person name="Nielsen M.R."/>
            <person name="Sondergaard T.E."/>
            <person name="Sorensen J.L."/>
            <person name="Fitzpatrick D.A."/>
            <person name="Frisvad J.C."/>
            <person name="Nielsen K.L."/>
        </authorList>
    </citation>
    <scope>NUCLEOTIDE SEQUENCE</scope>
    <source>
        <strain evidence="2">IBT 29864</strain>
    </source>
</reference>
<feature type="region of interest" description="Disordered" evidence="1">
    <location>
        <begin position="167"/>
        <end position="300"/>
    </location>
</feature>
<feature type="region of interest" description="Disordered" evidence="1">
    <location>
        <begin position="1"/>
        <end position="26"/>
    </location>
</feature>
<dbReference type="OrthoDB" id="5089392at2759"/>
<protein>
    <submittedName>
        <fullName evidence="2">Uncharacterized protein</fullName>
    </submittedName>
</protein>
<dbReference type="AlphaFoldDB" id="A0A9W9SL05"/>
<feature type="region of interest" description="Disordered" evidence="1">
    <location>
        <begin position="115"/>
        <end position="142"/>
    </location>
</feature>
<dbReference type="Proteomes" id="UP001147782">
    <property type="component" value="Unassembled WGS sequence"/>
</dbReference>
<organism evidence="2 3">
    <name type="scientific">Penicillium cataractarum</name>
    <dbReference type="NCBI Taxonomy" id="2100454"/>
    <lineage>
        <taxon>Eukaryota</taxon>
        <taxon>Fungi</taxon>
        <taxon>Dikarya</taxon>
        <taxon>Ascomycota</taxon>
        <taxon>Pezizomycotina</taxon>
        <taxon>Eurotiomycetes</taxon>
        <taxon>Eurotiomycetidae</taxon>
        <taxon>Eurotiales</taxon>
        <taxon>Aspergillaceae</taxon>
        <taxon>Penicillium</taxon>
    </lineage>
</organism>
<feature type="compositionally biased region" description="Low complexity" evidence="1">
    <location>
        <begin position="268"/>
        <end position="279"/>
    </location>
</feature>
<evidence type="ECO:0000313" key="3">
    <source>
        <dbReference type="Proteomes" id="UP001147782"/>
    </source>
</evidence>
<feature type="compositionally biased region" description="Low complexity" evidence="1">
    <location>
        <begin position="179"/>
        <end position="194"/>
    </location>
</feature>